<dbReference type="Gene3D" id="3.40.50.80">
    <property type="entry name" value="Nucleotide-binding domain of ferredoxin-NADP reductase (FNR) module"/>
    <property type="match status" value="1"/>
</dbReference>
<dbReference type="InterPro" id="IPR017938">
    <property type="entry name" value="Riboflavin_synthase-like_b-brl"/>
</dbReference>
<dbReference type="SUPFAM" id="SSF63380">
    <property type="entry name" value="Riboflavin synthase domain-like"/>
    <property type="match status" value="1"/>
</dbReference>
<dbReference type="Gene3D" id="2.40.30.10">
    <property type="entry name" value="Translation factors"/>
    <property type="match status" value="1"/>
</dbReference>
<protein>
    <recommendedName>
        <fullName evidence="12">Oxidoreductase</fullName>
    </recommendedName>
</protein>
<dbReference type="PROSITE" id="PS51384">
    <property type="entry name" value="FAD_FR"/>
    <property type="match status" value="1"/>
</dbReference>
<dbReference type="InterPro" id="IPR001433">
    <property type="entry name" value="OxRdtase_FAD/NAD-bd"/>
</dbReference>
<evidence type="ECO:0008006" key="12">
    <source>
        <dbReference type="Google" id="ProtNLM"/>
    </source>
</evidence>
<evidence type="ECO:0000256" key="6">
    <source>
        <dbReference type="ARBA" id="ARBA00023004"/>
    </source>
</evidence>
<evidence type="ECO:0000256" key="5">
    <source>
        <dbReference type="ARBA" id="ARBA00023002"/>
    </source>
</evidence>
<accession>A0A344L6W6</accession>
<feature type="domain" description="FAD-binding FR-type" evidence="9">
    <location>
        <begin position="48"/>
        <end position="150"/>
    </location>
</feature>
<dbReference type="InterPro" id="IPR039261">
    <property type="entry name" value="FNR_nucleotide-bd"/>
</dbReference>
<dbReference type="CDD" id="cd06185">
    <property type="entry name" value="PDR_like"/>
    <property type="match status" value="1"/>
</dbReference>
<keyword evidence="3" id="KW-0001">2Fe-2S</keyword>
<dbReference type="PANTHER" id="PTHR47354">
    <property type="entry name" value="NADH OXIDOREDUCTASE HCR"/>
    <property type="match status" value="1"/>
</dbReference>
<evidence type="ECO:0000259" key="9">
    <source>
        <dbReference type="PROSITE" id="PS51384"/>
    </source>
</evidence>
<keyword evidence="7" id="KW-0411">Iron-sulfur</keyword>
<feature type="domain" description="2Fe-2S ferredoxin-type" evidence="8">
    <location>
        <begin position="274"/>
        <end position="343"/>
    </location>
</feature>
<dbReference type="SUPFAM" id="SSF52343">
    <property type="entry name" value="Ferredoxin reductase-like, C-terminal NADP-linked domain"/>
    <property type="match status" value="1"/>
</dbReference>
<evidence type="ECO:0000256" key="4">
    <source>
        <dbReference type="ARBA" id="ARBA00022723"/>
    </source>
</evidence>
<dbReference type="PROSITE" id="PS00197">
    <property type="entry name" value="2FE2S_FER_1"/>
    <property type="match status" value="1"/>
</dbReference>
<dbReference type="PRINTS" id="PR00409">
    <property type="entry name" value="PHDIOXRDTASE"/>
</dbReference>
<dbReference type="RefSeq" id="WP_113693025.1">
    <property type="nucleotide sequence ID" value="NZ_CP015163.1"/>
</dbReference>
<dbReference type="KEGG" id="aab:A4R43_15705"/>
<dbReference type="GO" id="GO:0051537">
    <property type="term" value="F:2 iron, 2 sulfur cluster binding"/>
    <property type="evidence" value="ECO:0007669"/>
    <property type="project" value="UniProtKB-KW"/>
</dbReference>
<sequence length="343" mass="37318">MTQPRFPPDLRGRPRADRLLSTLSGVAAVYTRISRVSGRWRPPVAAVDRDLPMVVDEAEMLAEGVKTLRLRRIDGAPLPSWRPGAHLDLVLPSGRVRQYSLCGNPGDLGWYRIAVRRIEDGHGGSREVHEAVGAGTRVTVRGPRNAFPFISAGSYQFIAGGIGITPILPMVHAAAAAGADWRLVYTGRDRASMPFADELSTLDTDRVWIRPDTEYGIPASGAELLEKAPEGAHVYCCGPIPMLTSVRTDALAGGARTVHFERFAEPPIVDGKPFLVELRRSGRTVEVPADRSALEVIRAVRPEVAYSCRQGFCGTCRVRVLDGDQDSMLICTDRTTGTIALDL</sequence>
<dbReference type="Gene3D" id="3.10.20.30">
    <property type="match status" value="1"/>
</dbReference>
<dbReference type="InterPro" id="IPR050415">
    <property type="entry name" value="MRET"/>
</dbReference>
<keyword evidence="4" id="KW-0479">Metal-binding</keyword>
<evidence type="ECO:0000256" key="3">
    <source>
        <dbReference type="ARBA" id="ARBA00022714"/>
    </source>
</evidence>
<dbReference type="InterPro" id="IPR001041">
    <property type="entry name" value="2Fe-2S_ferredoxin-type"/>
</dbReference>
<dbReference type="InterPro" id="IPR036010">
    <property type="entry name" value="2Fe-2S_ferredoxin-like_sf"/>
</dbReference>
<evidence type="ECO:0000313" key="10">
    <source>
        <dbReference type="EMBL" id="AXB43790.1"/>
    </source>
</evidence>
<organism evidence="10 11">
    <name type="scientific">Amycolatopsis albispora</name>
    <dbReference type="NCBI Taxonomy" id="1804986"/>
    <lineage>
        <taxon>Bacteria</taxon>
        <taxon>Bacillati</taxon>
        <taxon>Actinomycetota</taxon>
        <taxon>Actinomycetes</taxon>
        <taxon>Pseudonocardiales</taxon>
        <taxon>Pseudonocardiaceae</taxon>
        <taxon>Amycolatopsis</taxon>
    </lineage>
</organism>
<evidence type="ECO:0000259" key="8">
    <source>
        <dbReference type="PROSITE" id="PS51085"/>
    </source>
</evidence>
<dbReference type="GO" id="GO:0046872">
    <property type="term" value="F:metal ion binding"/>
    <property type="evidence" value="ECO:0007669"/>
    <property type="project" value="UniProtKB-KW"/>
</dbReference>
<dbReference type="GO" id="GO:0016491">
    <property type="term" value="F:oxidoreductase activity"/>
    <property type="evidence" value="ECO:0007669"/>
    <property type="project" value="UniProtKB-KW"/>
</dbReference>
<dbReference type="Proteomes" id="UP000250434">
    <property type="component" value="Chromosome"/>
</dbReference>
<dbReference type="InterPro" id="IPR006058">
    <property type="entry name" value="2Fe2S_fd_BS"/>
</dbReference>
<keyword evidence="2" id="KW-0285">Flavoprotein</keyword>
<dbReference type="EMBL" id="CP015163">
    <property type="protein sequence ID" value="AXB43790.1"/>
    <property type="molecule type" value="Genomic_DNA"/>
</dbReference>
<evidence type="ECO:0000256" key="2">
    <source>
        <dbReference type="ARBA" id="ARBA00022630"/>
    </source>
</evidence>
<dbReference type="Pfam" id="PF00111">
    <property type="entry name" value="Fer2"/>
    <property type="match status" value="1"/>
</dbReference>
<keyword evidence="6" id="KW-0408">Iron</keyword>
<name>A0A344L6W6_9PSEU</name>
<reference evidence="10 11" key="1">
    <citation type="submission" date="2016-04" db="EMBL/GenBank/DDBJ databases">
        <title>Complete genome sequence and analysis of deep-sea sediment isolate, Amycolatopsis sp. WP1.</title>
        <authorList>
            <person name="Wang H."/>
            <person name="Chen S."/>
            <person name="Wu Q."/>
        </authorList>
    </citation>
    <scope>NUCLEOTIDE SEQUENCE [LARGE SCALE GENOMIC DNA]</scope>
    <source>
        <strain evidence="10 11">WP1</strain>
    </source>
</reference>
<proteinExistence type="predicted"/>
<evidence type="ECO:0000256" key="7">
    <source>
        <dbReference type="ARBA" id="ARBA00023014"/>
    </source>
</evidence>
<evidence type="ECO:0000256" key="1">
    <source>
        <dbReference type="ARBA" id="ARBA00001974"/>
    </source>
</evidence>
<dbReference type="InterPro" id="IPR017927">
    <property type="entry name" value="FAD-bd_FR_type"/>
</dbReference>
<comment type="cofactor">
    <cofactor evidence="1">
        <name>FAD</name>
        <dbReference type="ChEBI" id="CHEBI:57692"/>
    </cofactor>
</comment>
<dbReference type="AlphaFoldDB" id="A0A344L6W6"/>
<dbReference type="Pfam" id="PF00175">
    <property type="entry name" value="NAD_binding_1"/>
    <property type="match status" value="1"/>
</dbReference>
<keyword evidence="11" id="KW-1185">Reference proteome</keyword>
<dbReference type="SUPFAM" id="SSF54292">
    <property type="entry name" value="2Fe-2S ferredoxin-like"/>
    <property type="match status" value="1"/>
</dbReference>
<dbReference type="PROSITE" id="PS51085">
    <property type="entry name" value="2FE2S_FER_2"/>
    <property type="match status" value="1"/>
</dbReference>
<gene>
    <name evidence="10" type="ORF">A4R43_15705</name>
</gene>
<dbReference type="OrthoDB" id="3807506at2"/>
<dbReference type="PANTHER" id="PTHR47354:SF1">
    <property type="entry name" value="CARNITINE MONOOXYGENASE REDUCTASE SUBUNIT"/>
    <property type="match status" value="1"/>
</dbReference>
<keyword evidence="5" id="KW-0560">Oxidoreductase</keyword>
<evidence type="ECO:0000313" key="11">
    <source>
        <dbReference type="Proteomes" id="UP000250434"/>
    </source>
</evidence>
<dbReference type="CDD" id="cd00207">
    <property type="entry name" value="fer2"/>
    <property type="match status" value="1"/>
</dbReference>
<dbReference type="InterPro" id="IPR012675">
    <property type="entry name" value="Beta-grasp_dom_sf"/>
</dbReference>